<keyword evidence="4" id="KW-1015">Disulfide bond</keyword>
<proteinExistence type="inferred from homology"/>
<dbReference type="PROSITE" id="PS51257">
    <property type="entry name" value="PROKAR_LIPOPROTEIN"/>
    <property type="match status" value="1"/>
</dbReference>
<dbReference type="InterPro" id="IPR036249">
    <property type="entry name" value="Thioredoxin-like_sf"/>
</dbReference>
<dbReference type="PROSITE" id="PS51352">
    <property type="entry name" value="THIOREDOXIN_2"/>
    <property type="match status" value="1"/>
</dbReference>
<reference evidence="9" key="1">
    <citation type="journal article" date="2019" name="Int. J. Syst. Evol. Microbiol.">
        <title>Halobacteriovorax valvorus sp. nov., a novel prokaryotic predator isolated from coastal seawater of China.</title>
        <authorList>
            <person name="Chen M.-X."/>
        </authorList>
    </citation>
    <scope>NUCLEOTIDE SEQUENCE [LARGE SCALE GENOMIC DNA]</scope>
    <source>
        <strain evidence="9">BL9</strain>
    </source>
</reference>
<gene>
    <name evidence="8" type="ORF">DAY19_06610</name>
</gene>
<evidence type="ECO:0000259" key="7">
    <source>
        <dbReference type="PROSITE" id="PS51352"/>
    </source>
</evidence>
<dbReference type="SUPFAM" id="SSF52833">
    <property type="entry name" value="Thioredoxin-like"/>
    <property type="match status" value="1"/>
</dbReference>
<organism evidence="8 9">
    <name type="scientific">Halobacteriovorax vibrionivorans</name>
    <dbReference type="NCBI Taxonomy" id="2152716"/>
    <lineage>
        <taxon>Bacteria</taxon>
        <taxon>Pseudomonadati</taxon>
        <taxon>Bdellovibrionota</taxon>
        <taxon>Bacteriovoracia</taxon>
        <taxon>Bacteriovoracales</taxon>
        <taxon>Halobacteriovoraceae</taxon>
        <taxon>Halobacteriovorax</taxon>
    </lineage>
</organism>
<dbReference type="Pfam" id="PF13462">
    <property type="entry name" value="Thioredoxin_4"/>
    <property type="match status" value="1"/>
</dbReference>
<dbReference type="Proteomes" id="UP000443582">
    <property type="component" value="Unassembled WGS sequence"/>
</dbReference>
<dbReference type="SUPFAM" id="SSF109998">
    <property type="entry name" value="Triger factor/SurA peptide-binding domain-like"/>
    <property type="match status" value="1"/>
</dbReference>
<dbReference type="PANTHER" id="PTHR13887">
    <property type="entry name" value="GLUTATHIONE S-TRANSFERASE KAPPA"/>
    <property type="match status" value="1"/>
</dbReference>
<evidence type="ECO:0000256" key="4">
    <source>
        <dbReference type="ARBA" id="ARBA00023157"/>
    </source>
</evidence>
<evidence type="ECO:0000256" key="5">
    <source>
        <dbReference type="ARBA" id="ARBA00023284"/>
    </source>
</evidence>
<dbReference type="RefSeq" id="WP_114706419.1">
    <property type="nucleotide sequence ID" value="NZ_QDKL01000002.1"/>
</dbReference>
<name>A0ABY0IJ40_9BACT</name>
<evidence type="ECO:0000256" key="3">
    <source>
        <dbReference type="ARBA" id="ARBA00023002"/>
    </source>
</evidence>
<evidence type="ECO:0000256" key="6">
    <source>
        <dbReference type="SAM" id="SignalP"/>
    </source>
</evidence>
<dbReference type="Gene3D" id="3.40.30.10">
    <property type="entry name" value="Glutaredoxin"/>
    <property type="match status" value="1"/>
</dbReference>
<evidence type="ECO:0000313" key="8">
    <source>
        <dbReference type="EMBL" id="RZF21352.1"/>
    </source>
</evidence>
<protein>
    <recommendedName>
        <fullName evidence="7">Thioredoxin domain-containing protein</fullName>
    </recommendedName>
</protein>
<keyword evidence="3" id="KW-0560">Oxidoreductase</keyword>
<evidence type="ECO:0000313" key="9">
    <source>
        <dbReference type="Proteomes" id="UP000443582"/>
    </source>
</evidence>
<comment type="similarity">
    <text evidence="1">Belongs to the thioredoxin family. DsbA subfamily.</text>
</comment>
<dbReference type="EMBL" id="QDKL01000002">
    <property type="protein sequence ID" value="RZF21352.1"/>
    <property type="molecule type" value="Genomic_DNA"/>
</dbReference>
<accession>A0ABY0IJ40</accession>
<sequence length="348" mass="38970">MIKKSKIALGLIAISAMGLIACTSDVNSKPNFLFKKAPNDTAVIKFNGKEVSHDELFKGSEAEIYEMKQKLYELKLGKVKAYLLEQYKNEDPARTSMNMENFIDTVVAKDIEITEEEINAFAKERNIPQMNPQLKVRIIDFLKNTKKRDAIEAYIAKKTKDSPVEIYLAKPERPRFDIPVTGNEPTFGGKDVAVTIVEYSDFQCPFCAKGVEIMNEIKKAYGNKVKIVFKNFPLSFHKDAAKAAEAALCANEQSSEKFWKLHDEMFADQSGLAVDGLKAKAKKVGLDQKKFNECLDSGKMKSQVDATVQEGVKVGVKSTPTFYVNGMLINGAQPFEVFKELIDSEMTK</sequence>
<dbReference type="PANTHER" id="PTHR13887:SF14">
    <property type="entry name" value="DISULFIDE BOND FORMATION PROTEIN D"/>
    <property type="match status" value="1"/>
</dbReference>
<keyword evidence="9" id="KW-1185">Reference proteome</keyword>
<feature type="signal peptide" evidence="6">
    <location>
        <begin position="1"/>
        <end position="21"/>
    </location>
</feature>
<comment type="caution">
    <text evidence="8">The sequence shown here is derived from an EMBL/GenBank/DDBJ whole genome shotgun (WGS) entry which is preliminary data.</text>
</comment>
<dbReference type="InterPro" id="IPR013766">
    <property type="entry name" value="Thioredoxin_domain"/>
</dbReference>
<keyword evidence="2 6" id="KW-0732">Signal</keyword>
<feature type="domain" description="Thioredoxin" evidence="7">
    <location>
        <begin position="167"/>
        <end position="347"/>
    </location>
</feature>
<feature type="chain" id="PRO_5046366944" description="Thioredoxin domain-containing protein" evidence="6">
    <location>
        <begin position="22"/>
        <end position="348"/>
    </location>
</feature>
<keyword evidence="5" id="KW-0676">Redox-active center</keyword>
<evidence type="ECO:0000256" key="2">
    <source>
        <dbReference type="ARBA" id="ARBA00022729"/>
    </source>
</evidence>
<dbReference type="InterPro" id="IPR027304">
    <property type="entry name" value="Trigger_fact/SurA_dom_sf"/>
</dbReference>
<evidence type="ECO:0000256" key="1">
    <source>
        <dbReference type="ARBA" id="ARBA00005791"/>
    </source>
</evidence>
<dbReference type="InterPro" id="IPR012336">
    <property type="entry name" value="Thioredoxin-like_fold"/>
</dbReference>